<dbReference type="InterPro" id="IPR015943">
    <property type="entry name" value="WD40/YVTN_repeat-like_dom_sf"/>
</dbReference>
<comment type="caution">
    <text evidence="1">The sequence shown here is derived from an EMBL/GenBank/DDBJ whole genome shotgun (WGS) entry which is preliminary data.</text>
</comment>
<dbReference type="InterPro" id="IPR027417">
    <property type="entry name" value="P-loop_NTPase"/>
</dbReference>
<dbReference type="Gene3D" id="2.130.10.10">
    <property type="entry name" value="YVTN repeat-like/Quinoprotein amine dehydrogenase"/>
    <property type="match status" value="1"/>
</dbReference>
<dbReference type="SUPFAM" id="SSF50939">
    <property type="entry name" value="Sialidases"/>
    <property type="match status" value="1"/>
</dbReference>
<dbReference type="InterPro" id="IPR005331">
    <property type="entry name" value="Sulfotransferase"/>
</dbReference>
<dbReference type="RefSeq" id="WP_379888342.1">
    <property type="nucleotide sequence ID" value="NZ_JBHSDI010000049.1"/>
</dbReference>
<organism evidence="1 2">
    <name type="scientific">Marinobacter lacisalsi</name>
    <dbReference type="NCBI Taxonomy" id="475979"/>
    <lineage>
        <taxon>Bacteria</taxon>
        <taxon>Pseudomonadati</taxon>
        <taxon>Pseudomonadota</taxon>
        <taxon>Gammaproteobacteria</taxon>
        <taxon>Pseudomonadales</taxon>
        <taxon>Marinobacteraceae</taxon>
        <taxon>Marinobacter</taxon>
    </lineage>
</organism>
<dbReference type="Proteomes" id="UP001595798">
    <property type="component" value="Unassembled WGS sequence"/>
</dbReference>
<protein>
    <submittedName>
        <fullName evidence="1">Sulfotransferase family 2 domain-containing protein</fullName>
    </submittedName>
</protein>
<dbReference type="EMBL" id="JBHSDI010000049">
    <property type="protein sequence ID" value="MFC4260125.1"/>
    <property type="molecule type" value="Genomic_DNA"/>
</dbReference>
<sequence length="685" mass="78789">MKKILLSLGTIYDRPYRFFNRRFWGEKLAHFRDSRPVENKKSVVMEKSKVATSLLFVEGEPAVISFEKFFVNSEAVVFLDSPKHSSNISAVFYAEHIGKFFVLDLEGRLVKEADFSYKDFGVANLKALSNGSYLVQTKKPCITILLNCSFIVKKEVKEIMRPWHGSSSIDEDSEGNVIFSEYIVTKDAKPKELNVWKSADGGFTWRKVFVLESSPEYGGADIRHFHTCFFHFGLGIWYISTGDKGIQNRIYFSNDNGETWARVEPEYEIPSRLIDASQYRRALRFTSVITTEEGVLWASDDDLSINKSGVFKFDGFGRLRIVGLLGKNLVRSAIKLPNIDGGLSKDVLFLTECKSDKSGADAWVYSDEREVARHLTKITSDLGPGNYPFTRSKASHRFFNNTAYTFLDGFFDKGVDDARALKIRIDFIKDQDVDDLAQQKLSRLRSIEDRVMVFFHAQRTAGTTVKKYFSDLFGAENCLYQKSSPDFCKWSDISPDVLRKYSIYAGHNNFSTSVEVHDLSWYFSVVRDPVDRIISLYYYLKGRPEHKLHKYAVEFDIEDFFEYSLTFDKPYVSNTQCRRISGFPDYEKAVRVFEEYYGLLIPFENLSEGVGIIGDFLRSNYPKNEVALSSGRTSGGDRSVVSDNLRSRILEENLQDYALWIYVRSFYSKFVFLIHESMDMHSLKK</sequence>
<evidence type="ECO:0000313" key="1">
    <source>
        <dbReference type="EMBL" id="MFC4260125.1"/>
    </source>
</evidence>
<keyword evidence="2" id="KW-1185">Reference proteome</keyword>
<reference evidence="2" key="1">
    <citation type="journal article" date="2019" name="Int. J. Syst. Evol. Microbiol.">
        <title>The Global Catalogue of Microorganisms (GCM) 10K type strain sequencing project: providing services to taxonomists for standard genome sequencing and annotation.</title>
        <authorList>
            <consortium name="The Broad Institute Genomics Platform"/>
            <consortium name="The Broad Institute Genome Sequencing Center for Infectious Disease"/>
            <person name="Wu L."/>
            <person name="Ma J."/>
        </authorList>
    </citation>
    <scope>NUCLEOTIDE SEQUENCE [LARGE SCALE GENOMIC DNA]</scope>
    <source>
        <strain evidence="2">CECT 7297</strain>
    </source>
</reference>
<proteinExistence type="predicted"/>
<name>A0ABV8QKE8_9GAMM</name>
<dbReference type="Pfam" id="PF03567">
    <property type="entry name" value="Sulfotransfer_2"/>
    <property type="match status" value="1"/>
</dbReference>
<gene>
    <name evidence="1" type="ORF">ACFOZ5_13965</name>
</gene>
<dbReference type="Gene3D" id="3.40.50.300">
    <property type="entry name" value="P-loop containing nucleotide triphosphate hydrolases"/>
    <property type="match status" value="1"/>
</dbReference>
<dbReference type="SUPFAM" id="SSF52540">
    <property type="entry name" value="P-loop containing nucleoside triphosphate hydrolases"/>
    <property type="match status" value="1"/>
</dbReference>
<evidence type="ECO:0000313" key="2">
    <source>
        <dbReference type="Proteomes" id="UP001595798"/>
    </source>
</evidence>
<accession>A0ABV8QKE8</accession>
<dbReference type="InterPro" id="IPR036278">
    <property type="entry name" value="Sialidase_sf"/>
</dbReference>